<dbReference type="HAMAP" id="MF_00105">
    <property type="entry name" value="GreA_GreB"/>
    <property type="match status" value="1"/>
</dbReference>
<dbReference type="GO" id="GO:0006354">
    <property type="term" value="P:DNA-templated transcription elongation"/>
    <property type="evidence" value="ECO:0007669"/>
    <property type="project" value="TreeGrafter"/>
</dbReference>
<evidence type="ECO:0000256" key="1">
    <source>
        <dbReference type="ARBA" id="ARBA00008213"/>
    </source>
</evidence>
<keyword evidence="5 8" id="KW-0804">Transcription</keyword>
<dbReference type="SUPFAM" id="SSF46557">
    <property type="entry name" value="GreA transcript cleavage protein, N-terminal domain"/>
    <property type="match status" value="1"/>
</dbReference>
<dbReference type="InterPro" id="IPR022691">
    <property type="entry name" value="Tscrpt_elong_fac_GreA/B_N"/>
</dbReference>
<comment type="caution">
    <text evidence="12">The sequence shown here is derived from an EMBL/GenBank/DDBJ whole genome shotgun (WGS) entry which is preliminary data.</text>
</comment>
<dbReference type="GO" id="GO:0070063">
    <property type="term" value="F:RNA polymerase binding"/>
    <property type="evidence" value="ECO:0007669"/>
    <property type="project" value="InterPro"/>
</dbReference>
<dbReference type="InterPro" id="IPR001437">
    <property type="entry name" value="Tscrpt_elong_fac_GreA/B_C"/>
</dbReference>
<dbReference type="GO" id="GO:0003746">
    <property type="term" value="F:translation elongation factor activity"/>
    <property type="evidence" value="ECO:0007669"/>
    <property type="project" value="UniProtKB-KW"/>
</dbReference>
<evidence type="ECO:0000256" key="5">
    <source>
        <dbReference type="ARBA" id="ARBA00023163"/>
    </source>
</evidence>
<dbReference type="Gene3D" id="1.10.287.180">
    <property type="entry name" value="Transcription elongation factor, GreA/GreB, N-terminal domain"/>
    <property type="match status" value="1"/>
</dbReference>
<evidence type="ECO:0000256" key="9">
    <source>
        <dbReference type="RuleBase" id="RU000556"/>
    </source>
</evidence>
<dbReference type="PANTHER" id="PTHR30437:SF4">
    <property type="entry name" value="TRANSCRIPTION ELONGATION FACTOR GREA"/>
    <property type="match status" value="1"/>
</dbReference>
<dbReference type="FunFam" id="3.10.50.30:FF:000001">
    <property type="entry name" value="Transcription elongation factor GreA"/>
    <property type="match status" value="1"/>
</dbReference>
<keyword evidence="12" id="KW-0648">Protein biosynthesis</keyword>
<feature type="domain" description="Transcription elongation factor GreA/GreB C-terminal" evidence="10">
    <location>
        <begin position="83"/>
        <end position="155"/>
    </location>
</feature>
<dbReference type="InterPro" id="IPR036953">
    <property type="entry name" value="GreA/GreB_C_sf"/>
</dbReference>
<reference evidence="12" key="1">
    <citation type="journal article" date="2020" name="mSystems">
        <title>Genome- and Community-Level Interaction Insights into Carbon Utilization and Element Cycling Functions of Hydrothermarchaeota in Hydrothermal Sediment.</title>
        <authorList>
            <person name="Zhou Z."/>
            <person name="Liu Y."/>
            <person name="Xu W."/>
            <person name="Pan J."/>
            <person name="Luo Z.H."/>
            <person name="Li M."/>
        </authorList>
    </citation>
    <scope>NUCLEOTIDE SEQUENCE [LARGE SCALE GENOMIC DNA]</scope>
    <source>
        <strain evidence="12">SpSt-579</strain>
    </source>
</reference>
<dbReference type="InterPro" id="IPR023459">
    <property type="entry name" value="Tscrpt_elong_fac_GreA/B_fam"/>
</dbReference>
<feature type="domain" description="Transcription elongation factor GreA/GreB N-terminal" evidence="11">
    <location>
        <begin position="6"/>
        <end position="75"/>
    </location>
</feature>
<dbReference type="NCBIfam" id="NF001263">
    <property type="entry name" value="PRK00226.1-4"/>
    <property type="match status" value="1"/>
</dbReference>
<keyword evidence="3 8" id="KW-0805">Transcription regulation</keyword>
<dbReference type="InterPro" id="IPR028624">
    <property type="entry name" value="Tscrpt_elong_fac_GreA/B"/>
</dbReference>
<evidence type="ECO:0000313" key="12">
    <source>
        <dbReference type="EMBL" id="HGT70725.1"/>
    </source>
</evidence>
<dbReference type="InterPro" id="IPR006359">
    <property type="entry name" value="Tscrpt_elong_fac_GreA"/>
</dbReference>
<comment type="similarity">
    <text evidence="1 8 9">Belongs to the GreA/GreB family.</text>
</comment>
<evidence type="ECO:0000256" key="8">
    <source>
        <dbReference type="HAMAP-Rule" id="MF_00105"/>
    </source>
</evidence>
<dbReference type="GO" id="GO:0032784">
    <property type="term" value="P:regulation of DNA-templated transcription elongation"/>
    <property type="evidence" value="ECO:0007669"/>
    <property type="project" value="UniProtKB-UniRule"/>
</dbReference>
<dbReference type="PROSITE" id="PS00829">
    <property type="entry name" value="GREAB_1"/>
    <property type="match status" value="1"/>
</dbReference>
<dbReference type="InterPro" id="IPR036805">
    <property type="entry name" value="Tscrpt_elong_fac_GreA/B_N_sf"/>
</dbReference>
<sequence>MNKEVFLTKEKLEELKKELEDLKKNARPEIIARIKEARALGDLSENAEYHSAREEQGRTEGRIEELEYMIKNAKIIDKTCKVKNKVDMGCKVTCSIEGDGNVDFTIVGSAEVDVFNGKISNESPIGKSLMGKKVGDVIEFDAPAGKTKYKILKIS</sequence>
<evidence type="ECO:0000256" key="3">
    <source>
        <dbReference type="ARBA" id="ARBA00023015"/>
    </source>
</evidence>
<evidence type="ECO:0000256" key="7">
    <source>
        <dbReference type="ARBA" id="ARBA00030776"/>
    </source>
</evidence>
<dbReference type="EMBL" id="DSYQ01000002">
    <property type="protein sequence ID" value="HGT70725.1"/>
    <property type="molecule type" value="Genomic_DNA"/>
</dbReference>
<evidence type="ECO:0000256" key="6">
    <source>
        <dbReference type="ARBA" id="ARBA00024916"/>
    </source>
</evidence>
<dbReference type="FunFam" id="1.10.287.180:FF:000001">
    <property type="entry name" value="Transcription elongation factor GreA"/>
    <property type="match status" value="1"/>
</dbReference>
<dbReference type="GO" id="GO:0003677">
    <property type="term" value="F:DNA binding"/>
    <property type="evidence" value="ECO:0007669"/>
    <property type="project" value="UniProtKB-UniRule"/>
</dbReference>
<dbReference type="PANTHER" id="PTHR30437">
    <property type="entry name" value="TRANSCRIPTION ELONGATION FACTOR GREA"/>
    <property type="match status" value="1"/>
</dbReference>
<protein>
    <recommendedName>
        <fullName evidence="2 8">Transcription elongation factor GreA</fullName>
    </recommendedName>
    <alternativeName>
        <fullName evidence="7 8">Transcript cleavage factor GreA</fullName>
    </alternativeName>
</protein>
<gene>
    <name evidence="8 12" type="primary">greA</name>
    <name evidence="12" type="ORF">ENT43_00510</name>
</gene>
<proteinExistence type="inferred from homology"/>
<name>A0A7C4R9Y4_UNCC3</name>
<keyword evidence="8" id="KW-0175">Coiled coil</keyword>
<accession>A0A7C4R9Y4</accession>
<dbReference type="PIRSF" id="PIRSF006092">
    <property type="entry name" value="GreA_GreB"/>
    <property type="match status" value="1"/>
</dbReference>
<evidence type="ECO:0000259" key="11">
    <source>
        <dbReference type="Pfam" id="PF03449"/>
    </source>
</evidence>
<comment type="function">
    <text evidence="6 8 9">Necessary for efficient RNA polymerase transcription elongation past template-encoded arresting sites. The arresting sites in DNA have the property of trapping a certain fraction of elongating RNA polymerases that pass through, resulting in locked ternary complexes. Cleavage of the nascent transcript by cleavage factors such as GreA or GreB allows the resumption of elongation from the new 3'terminus. GreA releases sequences of 2 to 3 nucleotides.</text>
</comment>
<organism evidence="12">
    <name type="scientific">candidate division CPR3 bacterium</name>
    <dbReference type="NCBI Taxonomy" id="2268181"/>
    <lineage>
        <taxon>Bacteria</taxon>
        <taxon>Bacteria division CPR3</taxon>
    </lineage>
</organism>
<keyword evidence="12" id="KW-0251">Elongation factor</keyword>
<evidence type="ECO:0000256" key="4">
    <source>
        <dbReference type="ARBA" id="ARBA00023125"/>
    </source>
</evidence>
<dbReference type="SUPFAM" id="SSF54534">
    <property type="entry name" value="FKBP-like"/>
    <property type="match status" value="1"/>
</dbReference>
<dbReference type="AlphaFoldDB" id="A0A7C4R9Y4"/>
<dbReference type="InterPro" id="IPR018151">
    <property type="entry name" value="TF_GreA/GreB_CS"/>
</dbReference>
<dbReference type="Pfam" id="PF03449">
    <property type="entry name" value="GreA_GreB_N"/>
    <property type="match status" value="1"/>
</dbReference>
<evidence type="ECO:0000259" key="10">
    <source>
        <dbReference type="Pfam" id="PF01272"/>
    </source>
</evidence>
<feature type="coiled-coil region" evidence="8">
    <location>
        <begin position="2"/>
        <end position="32"/>
    </location>
</feature>
<dbReference type="NCBIfam" id="TIGR01462">
    <property type="entry name" value="greA"/>
    <property type="match status" value="1"/>
</dbReference>
<dbReference type="Gene3D" id="3.10.50.30">
    <property type="entry name" value="Transcription elongation factor, GreA/GreB, C-terminal domain"/>
    <property type="match status" value="1"/>
</dbReference>
<keyword evidence="4 8" id="KW-0238">DNA-binding</keyword>
<dbReference type="Pfam" id="PF01272">
    <property type="entry name" value="GreA_GreB"/>
    <property type="match status" value="1"/>
</dbReference>
<evidence type="ECO:0000256" key="2">
    <source>
        <dbReference type="ARBA" id="ARBA00013729"/>
    </source>
</evidence>